<keyword evidence="4" id="KW-0503">Monooxygenase</keyword>
<dbReference type="InterPro" id="IPR036661">
    <property type="entry name" value="Luciferase-like_sf"/>
</dbReference>
<evidence type="ECO:0000256" key="1">
    <source>
        <dbReference type="ARBA" id="ARBA00022630"/>
    </source>
</evidence>
<name>A0ABW4F5K1_9PSEU</name>
<dbReference type="PANTHER" id="PTHR30011">
    <property type="entry name" value="ALKANESULFONATE MONOOXYGENASE-RELATED"/>
    <property type="match status" value="1"/>
</dbReference>
<dbReference type="Proteomes" id="UP001597114">
    <property type="component" value="Unassembled WGS sequence"/>
</dbReference>
<reference evidence="8" key="1">
    <citation type="journal article" date="2019" name="Int. J. Syst. Evol. Microbiol.">
        <title>The Global Catalogue of Microorganisms (GCM) 10K type strain sequencing project: providing services to taxonomists for standard genome sequencing and annotation.</title>
        <authorList>
            <consortium name="The Broad Institute Genomics Platform"/>
            <consortium name="The Broad Institute Genome Sequencing Center for Infectious Disease"/>
            <person name="Wu L."/>
            <person name="Ma J."/>
        </authorList>
    </citation>
    <scope>NUCLEOTIDE SEQUENCE [LARGE SCALE GENOMIC DNA]</scope>
    <source>
        <strain evidence="8">CCM 7043</strain>
    </source>
</reference>
<evidence type="ECO:0000259" key="6">
    <source>
        <dbReference type="Pfam" id="PF00296"/>
    </source>
</evidence>
<evidence type="ECO:0000313" key="8">
    <source>
        <dbReference type="Proteomes" id="UP001597114"/>
    </source>
</evidence>
<keyword evidence="3 7" id="KW-0560">Oxidoreductase</keyword>
<dbReference type="NCBIfam" id="TIGR03860">
    <property type="entry name" value="FMN_nitrolo"/>
    <property type="match status" value="1"/>
</dbReference>
<dbReference type="InterPro" id="IPR051260">
    <property type="entry name" value="Diverse_substr_monoxygenases"/>
</dbReference>
<feature type="domain" description="Luciferase-like" evidence="6">
    <location>
        <begin position="26"/>
        <end position="388"/>
    </location>
</feature>
<proteinExistence type="inferred from homology"/>
<dbReference type="Gene3D" id="3.20.20.30">
    <property type="entry name" value="Luciferase-like domain"/>
    <property type="match status" value="1"/>
</dbReference>
<comment type="caution">
    <text evidence="7">The sequence shown here is derived from an EMBL/GenBank/DDBJ whole genome shotgun (WGS) entry which is preliminary data.</text>
</comment>
<dbReference type="PANTHER" id="PTHR30011:SF16">
    <property type="entry name" value="C2H2 FINGER DOMAIN TRANSCRIPTION FACTOR (EUROFUNG)-RELATED"/>
    <property type="match status" value="1"/>
</dbReference>
<gene>
    <name evidence="7" type="ORF">ACFSJD_34660</name>
</gene>
<keyword evidence="1" id="KW-0285">Flavoprotein</keyword>
<evidence type="ECO:0000256" key="3">
    <source>
        <dbReference type="ARBA" id="ARBA00023002"/>
    </source>
</evidence>
<dbReference type="Pfam" id="PF00296">
    <property type="entry name" value="Bac_luciferase"/>
    <property type="match status" value="1"/>
</dbReference>
<protein>
    <submittedName>
        <fullName evidence="7">LLM class flavin-dependent oxidoreductase</fullName>
        <ecNumber evidence="7">1.-.-.-</ecNumber>
    </submittedName>
</protein>
<dbReference type="SUPFAM" id="SSF51679">
    <property type="entry name" value="Bacterial luciferase-like"/>
    <property type="match status" value="1"/>
</dbReference>
<dbReference type="InterPro" id="IPR016215">
    <property type="entry name" value="NTA_MOA"/>
</dbReference>
<sequence length="439" mass="49418">MKKKKAHLLGFVQHGVMNHASTMWAHPQDKVGYSFARPEYWRDLGRIMERGLFDAMFIADELAPYTTYEGSSDAVVRYAAQFPVHDPAAVVPIVGAFTKHLGIGITLSTSFIRPYQMVRQLSTLDHLTGGRVGWNIVTSYSKSEFQAMGLENLTPRDKRYEVVEEYMQLCYQLWDSWDDDAISYDRSTGVFAEPSKVREVDFQGQYFRSRGRSFVMPSPQRRPVLWQAGSSEQGRNFAAEHAESVFGIFPTVTTMRAYADDIRARADRAGRDPSQLKLIFGLQTVLDRSHDRAVEKYEEFRSLIRIESALAIMSGHTGVDFSRLDLDDNVADVDAQGIRGLFDAILQKNDGKPVTVREAAELYGMAMGAPTAVGTPADVADEMEHYLDEGGCDGFMLLATNVPGCFVDIAELVVPELQRRGRYRLRYPGTTLRESLQEY</sequence>
<dbReference type="PIRSF" id="PIRSF000337">
    <property type="entry name" value="NTA_MOA"/>
    <property type="match status" value="1"/>
</dbReference>
<comment type="similarity">
    <text evidence="5">Belongs to the NtaA/SnaA/DszA monooxygenase family.</text>
</comment>
<dbReference type="InterPro" id="IPR011251">
    <property type="entry name" value="Luciferase-like_dom"/>
</dbReference>
<dbReference type="EC" id="1.-.-.-" evidence="7"/>
<evidence type="ECO:0000256" key="4">
    <source>
        <dbReference type="ARBA" id="ARBA00023033"/>
    </source>
</evidence>
<evidence type="ECO:0000256" key="5">
    <source>
        <dbReference type="ARBA" id="ARBA00033748"/>
    </source>
</evidence>
<dbReference type="RefSeq" id="WP_344728156.1">
    <property type="nucleotide sequence ID" value="NZ_BAAAUS010000049.1"/>
</dbReference>
<organism evidence="7 8">
    <name type="scientific">Pseudonocardia yunnanensis</name>
    <dbReference type="NCBI Taxonomy" id="58107"/>
    <lineage>
        <taxon>Bacteria</taxon>
        <taxon>Bacillati</taxon>
        <taxon>Actinomycetota</taxon>
        <taxon>Actinomycetes</taxon>
        <taxon>Pseudonocardiales</taxon>
        <taxon>Pseudonocardiaceae</taxon>
        <taxon>Pseudonocardia</taxon>
    </lineage>
</organism>
<keyword evidence="8" id="KW-1185">Reference proteome</keyword>
<evidence type="ECO:0000256" key="2">
    <source>
        <dbReference type="ARBA" id="ARBA00022643"/>
    </source>
</evidence>
<accession>A0ABW4F5K1</accession>
<dbReference type="GO" id="GO:0016491">
    <property type="term" value="F:oxidoreductase activity"/>
    <property type="evidence" value="ECO:0007669"/>
    <property type="project" value="UniProtKB-KW"/>
</dbReference>
<evidence type="ECO:0000313" key="7">
    <source>
        <dbReference type="EMBL" id="MFD1522679.1"/>
    </source>
</evidence>
<keyword evidence="2" id="KW-0288">FMN</keyword>
<dbReference type="EMBL" id="JBHUCO010000047">
    <property type="protein sequence ID" value="MFD1522679.1"/>
    <property type="molecule type" value="Genomic_DNA"/>
</dbReference>